<dbReference type="InterPro" id="IPR029044">
    <property type="entry name" value="Nucleotide-diphossugar_trans"/>
</dbReference>
<dbReference type="SUPFAM" id="SSF53448">
    <property type="entry name" value="Nucleotide-diphospho-sugar transferases"/>
    <property type="match status" value="1"/>
</dbReference>
<dbReference type="PANTHER" id="PTHR43867:SF5">
    <property type="entry name" value="GLUCANS BIOSYNTHESIS GLUCOSYLTRANSFERASE H"/>
    <property type="match status" value="1"/>
</dbReference>
<feature type="transmembrane region" description="Helical" evidence="12">
    <location>
        <begin position="488"/>
        <end position="506"/>
    </location>
</feature>
<evidence type="ECO:0000256" key="11">
    <source>
        <dbReference type="ARBA" id="ARBA00023136"/>
    </source>
</evidence>
<evidence type="ECO:0000256" key="1">
    <source>
        <dbReference type="ARBA" id="ARBA00004429"/>
    </source>
</evidence>
<evidence type="ECO:0000313" key="14">
    <source>
        <dbReference type="EMBL" id="GHA22194.1"/>
    </source>
</evidence>
<evidence type="ECO:0000256" key="4">
    <source>
        <dbReference type="ARBA" id="ARBA00020585"/>
    </source>
</evidence>
<evidence type="ECO:0000259" key="13">
    <source>
        <dbReference type="Pfam" id="PF13632"/>
    </source>
</evidence>
<evidence type="ECO:0000256" key="5">
    <source>
        <dbReference type="ARBA" id="ARBA00022475"/>
    </source>
</evidence>
<keyword evidence="11 12" id="KW-0472">Membrane</keyword>
<reference evidence="14" key="2">
    <citation type="submission" date="2020-09" db="EMBL/GenBank/DDBJ databases">
        <authorList>
            <person name="Sun Q."/>
            <person name="Kim S."/>
        </authorList>
    </citation>
    <scope>NUCLEOTIDE SEQUENCE</scope>
    <source>
        <strain evidence="14">KCTC 32437</strain>
    </source>
</reference>
<keyword evidence="9 12" id="KW-0812">Transmembrane</keyword>
<feature type="transmembrane region" description="Helical" evidence="12">
    <location>
        <begin position="513"/>
        <end position="533"/>
    </location>
</feature>
<evidence type="ECO:0000256" key="12">
    <source>
        <dbReference type="SAM" id="Phobius"/>
    </source>
</evidence>
<dbReference type="Gene3D" id="3.90.550.10">
    <property type="entry name" value="Spore Coat Polysaccharide Biosynthesis Protein SpsA, Chain A"/>
    <property type="match status" value="1"/>
</dbReference>
<dbReference type="Pfam" id="PF13632">
    <property type="entry name" value="Glyco_trans_2_3"/>
    <property type="match status" value="1"/>
</dbReference>
<dbReference type="PANTHER" id="PTHR43867">
    <property type="entry name" value="CELLULOSE SYNTHASE CATALYTIC SUBUNIT A [UDP-FORMING]"/>
    <property type="match status" value="1"/>
</dbReference>
<gene>
    <name evidence="14" type="primary">opgH</name>
    <name evidence="14" type="ORF">GCM10007989_16970</name>
</gene>
<dbReference type="InterPro" id="IPR001173">
    <property type="entry name" value="Glyco_trans_2-like"/>
</dbReference>
<feature type="transmembrane region" description="Helical" evidence="12">
    <location>
        <begin position="432"/>
        <end position="454"/>
    </location>
</feature>
<keyword evidence="8" id="KW-0808">Transferase</keyword>
<dbReference type="CDD" id="cd04191">
    <property type="entry name" value="Glucan_BSP_MdoH"/>
    <property type="match status" value="1"/>
</dbReference>
<keyword evidence="15" id="KW-1185">Reference proteome</keyword>
<dbReference type="EMBL" id="BMZE01000002">
    <property type="protein sequence ID" value="GHA22194.1"/>
    <property type="molecule type" value="Genomic_DNA"/>
</dbReference>
<evidence type="ECO:0000256" key="2">
    <source>
        <dbReference type="ARBA" id="ARBA00005001"/>
    </source>
</evidence>
<dbReference type="AlphaFoldDB" id="A0A918VTT7"/>
<organism evidence="14 15">
    <name type="scientific">Devosia pacifica</name>
    <dbReference type="NCBI Taxonomy" id="1335967"/>
    <lineage>
        <taxon>Bacteria</taxon>
        <taxon>Pseudomonadati</taxon>
        <taxon>Pseudomonadota</taxon>
        <taxon>Alphaproteobacteria</taxon>
        <taxon>Hyphomicrobiales</taxon>
        <taxon>Devosiaceae</taxon>
        <taxon>Devosia</taxon>
    </lineage>
</organism>
<keyword evidence="6" id="KW-0997">Cell inner membrane</keyword>
<dbReference type="Proteomes" id="UP000646579">
    <property type="component" value="Unassembled WGS sequence"/>
</dbReference>
<evidence type="ECO:0000313" key="15">
    <source>
        <dbReference type="Proteomes" id="UP000646579"/>
    </source>
</evidence>
<dbReference type="NCBIfam" id="NF003962">
    <property type="entry name" value="PRK05454.2-5"/>
    <property type="match status" value="1"/>
</dbReference>
<comment type="similarity">
    <text evidence="3">Belongs to the glycosyltransferase 2 family. OpgH subfamily.</text>
</comment>
<name>A0A918VTT7_9HYPH</name>
<evidence type="ECO:0000256" key="10">
    <source>
        <dbReference type="ARBA" id="ARBA00022989"/>
    </source>
</evidence>
<evidence type="ECO:0000256" key="9">
    <source>
        <dbReference type="ARBA" id="ARBA00022692"/>
    </source>
</evidence>
<evidence type="ECO:0000256" key="7">
    <source>
        <dbReference type="ARBA" id="ARBA00022676"/>
    </source>
</evidence>
<dbReference type="GO" id="GO:0016758">
    <property type="term" value="F:hexosyltransferase activity"/>
    <property type="evidence" value="ECO:0007669"/>
    <property type="project" value="TreeGrafter"/>
</dbReference>
<feature type="transmembrane region" description="Helical" evidence="12">
    <location>
        <begin position="353"/>
        <end position="376"/>
    </location>
</feature>
<comment type="subcellular location">
    <subcellularLocation>
        <location evidence="1">Cell inner membrane</location>
        <topology evidence="1">Multi-pass membrane protein</topology>
    </subcellularLocation>
</comment>
<feature type="transmembrane region" description="Helical" evidence="12">
    <location>
        <begin position="396"/>
        <end position="420"/>
    </location>
</feature>
<keyword evidence="5" id="KW-1003">Cell membrane</keyword>
<dbReference type="NCBIfam" id="NF003959">
    <property type="entry name" value="PRK05454.2-2"/>
    <property type="match status" value="1"/>
</dbReference>
<sequence length="586" mass="63276">MKTSSIARVCLVTLALGASGGGAYVFFASATAGGASWLDWARTALLAITLFWLVLGTSFGLVGSLLPAGRKPAAMAASPRGRTAILMPVYNEDPQASFARIAAMNRDLVRLGAESRFDFIILSDTTRDAVAAEEADWFARLLDEPGAAGRVYYRRRERNIGRKAGNIEDFVSRSGAAYDYALILDADSLMSGETIVEMAQRMDENSRLGLLQTVPRVIAARSFFGRCMQFSAGCFSPHFARGAALLQGDEGPYWGHNAIVRMSAFAACCGLPELSGPAPHGGHILSHDYVEAALLARGGWQVHVDPRLGGSFEEGPDNLIEYAKRDRRWCQGNLQHRRILGAPRLLWWSRFTLLQGIMAYLASPLWLALLLTSLLASVMPQRVFADSVMLEAEAGLMALAIAVFSILVLPKLLIVLRGLLDGRNKRFGGTGAVLISVLVEIAFSTVMAPVMLVLQTRAIAQTLLGTDGGWPATARDGSRVTLSEGFAASWWIVALGISAIGVTAVLTFDSLVWVLPVALPLLLAPFLIAFSSAPLAKRSWLLGTPESLDPPRVVRTYLEVFEAWSKTGVNHFAQGWQLKDAARVSA</sequence>
<feature type="domain" description="Glycosyltransferase 2-like" evidence="13">
    <location>
        <begin position="182"/>
        <end position="397"/>
    </location>
</feature>
<dbReference type="InterPro" id="IPR050321">
    <property type="entry name" value="Glycosyltr_2/OpgH_subfam"/>
</dbReference>
<protein>
    <recommendedName>
        <fullName evidence="4">Glucans biosynthesis glucosyltransferase H</fullName>
    </recommendedName>
</protein>
<keyword evidence="10 12" id="KW-1133">Transmembrane helix</keyword>
<accession>A0A918VTT7</accession>
<comment type="caution">
    <text evidence="14">The sequence shown here is derived from an EMBL/GenBank/DDBJ whole genome shotgun (WGS) entry which is preliminary data.</text>
</comment>
<proteinExistence type="inferred from homology"/>
<keyword evidence="7" id="KW-0328">Glycosyltransferase</keyword>
<evidence type="ECO:0000256" key="3">
    <source>
        <dbReference type="ARBA" id="ARBA00009337"/>
    </source>
</evidence>
<dbReference type="NCBIfam" id="NF003958">
    <property type="entry name" value="PRK05454.2-1"/>
    <property type="match status" value="1"/>
</dbReference>
<comment type="pathway">
    <text evidence="2">Glycan metabolism; osmoregulated periplasmic glucan (OPG) biosynthesis.</text>
</comment>
<evidence type="ECO:0000256" key="8">
    <source>
        <dbReference type="ARBA" id="ARBA00022679"/>
    </source>
</evidence>
<dbReference type="GO" id="GO:0005886">
    <property type="term" value="C:plasma membrane"/>
    <property type="evidence" value="ECO:0007669"/>
    <property type="project" value="UniProtKB-SubCell"/>
</dbReference>
<reference evidence="14" key="1">
    <citation type="journal article" date="2014" name="Int. J. Syst. Evol. Microbiol.">
        <title>Complete genome sequence of Corynebacterium casei LMG S-19264T (=DSM 44701T), isolated from a smear-ripened cheese.</title>
        <authorList>
            <consortium name="US DOE Joint Genome Institute (JGI-PGF)"/>
            <person name="Walter F."/>
            <person name="Albersmeier A."/>
            <person name="Kalinowski J."/>
            <person name="Ruckert C."/>
        </authorList>
    </citation>
    <scope>NUCLEOTIDE SEQUENCE</scope>
    <source>
        <strain evidence="14">KCTC 32437</strain>
    </source>
</reference>
<feature type="transmembrane region" description="Helical" evidence="12">
    <location>
        <begin position="44"/>
        <end position="66"/>
    </location>
</feature>
<evidence type="ECO:0000256" key="6">
    <source>
        <dbReference type="ARBA" id="ARBA00022519"/>
    </source>
</evidence>